<dbReference type="Proteomes" id="UP000242414">
    <property type="component" value="Unassembled WGS sequence"/>
</dbReference>
<keyword evidence="1" id="KW-0812">Transmembrane</keyword>
<proteinExistence type="predicted"/>
<evidence type="ECO:0000313" key="2">
    <source>
        <dbReference type="EMBL" id="ORE03281.1"/>
    </source>
</evidence>
<dbReference type="AlphaFoldDB" id="A0A1X0QU72"/>
<dbReference type="OrthoDB" id="10019049at2759"/>
<feature type="transmembrane region" description="Helical" evidence="1">
    <location>
        <begin position="21"/>
        <end position="46"/>
    </location>
</feature>
<keyword evidence="1" id="KW-0472">Membrane</keyword>
<accession>A0A1X0QU72</accession>
<feature type="transmembrane region" description="Helical" evidence="1">
    <location>
        <begin position="58"/>
        <end position="81"/>
    </location>
</feature>
<feature type="transmembrane region" description="Helical" evidence="1">
    <location>
        <begin position="88"/>
        <end position="109"/>
    </location>
</feature>
<name>A0A1X0QU72_RHIZD</name>
<evidence type="ECO:0000256" key="1">
    <source>
        <dbReference type="SAM" id="Phobius"/>
    </source>
</evidence>
<keyword evidence="1" id="KW-1133">Transmembrane helix</keyword>
<reference evidence="2" key="1">
    <citation type="journal article" date="2016" name="Proc. Natl. Acad. Sci. U.S.A.">
        <title>Lipid metabolic changes in an early divergent fungus govern the establishment of a mutualistic symbiosis with endobacteria.</title>
        <authorList>
            <person name="Lastovetsky O.A."/>
            <person name="Gaspar M.L."/>
            <person name="Mondo S.J."/>
            <person name="LaButti K.M."/>
            <person name="Sandor L."/>
            <person name="Grigoriev I.V."/>
            <person name="Henry S.A."/>
            <person name="Pawlowska T.E."/>
        </authorList>
    </citation>
    <scope>NUCLEOTIDE SEQUENCE [LARGE SCALE GENOMIC DNA]</scope>
    <source>
        <strain evidence="2">ATCC 52814</strain>
    </source>
</reference>
<dbReference type="EMBL" id="KV922010">
    <property type="protein sequence ID" value="ORE03281.1"/>
    <property type="molecule type" value="Genomic_DNA"/>
</dbReference>
<dbReference type="VEuPathDB" id="FungiDB:BCV72DRAFT_279497"/>
<gene>
    <name evidence="2" type="ORF">BCV72DRAFT_279497</name>
</gene>
<protein>
    <submittedName>
        <fullName evidence="2">Uncharacterized protein</fullName>
    </submittedName>
</protein>
<sequence length="167" mass="19741">MKYNLLDNEDIESVRRRRFWYIVPFVVYTIASFQAELLFFIISIIFFSGFKDIITRFVWTMVLCTLGMGSVMGSLTTFFIIDKYEGKEAIIFTTILNFIVFGSCNLLCMKLDHIFDYWGSIQHPWYFNIRYPLILVAGYLHGKLLFSEGGRKELSKIERRLEKYGFL</sequence>
<organism evidence="2">
    <name type="scientific">Rhizopus microsporus var. microsporus</name>
    <dbReference type="NCBI Taxonomy" id="86635"/>
    <lineage>
        <taxon>Eukaryota</taxon>
        <taxon>Fungi</taxon>
        <taxon>Fungi incertae sedis</taxon>
        <taxon>Mucoromycota</taxon>
        <taxon>Mucoromycotina</taxon>
        <taxon>Mucoromycetes</taxon>
        <taxon>Mucorales</taxon>
        <taxon>Mucorineae</taxon>
        <taxon>Rhizopodaceae</taxon>
        <taxon>Rhizopus</taxon>
    </lineage>
</organism>